<gene>
    <name evidence="3" type="ORF">EV690_0544</name>
</gene>
<organism evidence="3 4">
    <name type="scientific">Celerinatantimonas diazotrophica</name>
    <dbReference type="NCBI Taxonomy" id="412034"/>
    <lineage>
        <taxon>Bacteria</taxon>
        <taxon>Pseudomonadati</taxon>
        <taxon>Pseudomonadota</taxon>
        <taxon>Gammaproteobacteria</taxon>
        <taxon>Celerinatantimonadaceae</taxon>
        <taxon>Celerinatantimonas</taxon>
    </lineage>
</organism>
<dbReference type="GO" id="GO:0018773">
    <property type="term" value="F:acetylpyruvate hydrolase activity"/>
    <property type="evidence" value="ECO:0007669"/>
    <property type="project" value="TreeGrafter"/>
</dbReference>
<dbReference type="SUPFAM" id="SSF56529">
    <property type="entry name" value="FAH"/>
    <property type="match status" value="1"/>
</dbReference>
<dbReference type="PANTHER" id="PTHR11820:SF7">
    <property type="entry name" value="ACYLPYRUVASE FAHD1, MITOCHONDRIAL"/>
    <property type="match status" value="1"/>
</dbReference>
<dbReference type="RefSeq" id="WP_131911399.1">
    <property type="nucleotide sequence ID" value="NZ_OU594967.1"/>
</dbReference>
<evidence type="ECO:0000259" key="2">
    <source>
        <dbReference type="Pfam" id="PF01557"/>
    </source>
</evidence>
<dbReference type="PANTHER" id="PTHR11820">
    <property type="entry name" value="ACYLPYRUVASE"/>
    <property type="match status" value="1"/>
</dbReference>
<dbReference type="AlphaFoldDB" id="A0A4V2PS32"/>
<dbReference type="OrthoDB" id="9805307at2"/>
<dbReference type="EMBL" id="SMGD01000006">
    <property type="protein sequence ID" value="TCK61101.1"/>
    <property type="molecule type" value="Genomic_DNA"/>
</dbReference>
<dbReference type="GO" id="GO:0046872">
    <property type="term" value="F:metal ion binding"/>
    <property type="evidence" value="ECO:0007669"/>
    <property type="project" value="UniProtKB-KW"/>
</dbReference>
<dbReference type="InterPro" id="IPR011234">
    <property type="entry name" value="Fumarylacetoacetase-like_C"/>
</dbReference>
<evidence type="ECO:0000313" key="4">
    <source>
        <dbReference type="Proteomes" id="UP000295565"/>
    </source>
</evidence>
<keyword evidence="4" id="KW-1185">Reference proteome</keyword>
<dbReference type="Gene3D" id="3.90.850.10">
    <property type="entry name" value="Fumarylacetoacetase-like, C-terminal domain"/>
    <property type="match status" value="1"/>
</dbReference>
<reference evidence="3 4" key="1">
    <citation type="submission" date="2019-03" db="EMBL/GenBank/DDBJ databases">
        <title>Genomic Encyclopedia of Type Strains, Phase IV (KMG-IV): sequencing the most valuable type-strain genomes for metagenomic binning, comparative biology and taxonomic classification.</title>
        <authorList>
            <person name="Goeker M."/>
        </authorList>
    </citation>
    <scope>NUCLEOTIDE SEQUENCE [LARGE SCALE GENOMIC DNA]</scope>
    <source>
        <strain evidence="3 4">DSM 18577</strain>
    </source>
</reference>
<dbReference type="InterPro" id="IPR036663">
    <property type="entry name" value="Fumarylacetoacetase_C_sf"/>
</dbReference>
<dbReference type="Pfam" id="PF01557">
    <property type="entry name" value="FAA_hydrolase"/>
    <property type="match status" value="1"/>
</dbReference>
<protein>
    <submittedName>
        <fullName evidence="3">2-keto-4-pentenoate hydratase/2-oxohepta-3-ene-1,7-dioic acid hydratase in catechol pathway</fullName>
    </submittedName>
</protein>
<evidence type="ECO:0000256" key="1">
    <source>
        <dbReference type="ARBA" id="ARBA00022723"/>
    </source>
</evidence>
<dbReference type="Proteomes" id="UP000295565">
    <property type="component" value="Unassembled WGS sequence"/>
</dbReference>
<evidence type="ECO:0000313" key="3">
    <source>
        <dbReference type="EMBL" id="TCK61101.1"/>
    </source>
</evidence>
<accession>A0A4V2PS32</accession>
<name>A0A4V2PS32_9GAMM</name>
<feature type="domain" description="Fumarylacetoacetase-like C-terminal" evidence="2">
    <location>
        <begin position="15"/>
        <end position="184"/>
    </location>
</feature>
<sequence length="204" mass="22714">MNTVLMGQTRVTPGKIVCIGRNYAEHIAELNNEVPDQMVIFNKPNSAISEQLQSFHQEPLHYESELSFLIRDGQFAAVAFGLDLTKRGLQNRLKSKSLPWERAKAFDGAAVFSHFVALDGVDINELSLELEINGTLVQQGHCRQMIHLPQAMLAEISSYTTLDDNDILMTGTPKGVGPVMKGDRFKGKVKCQEKTLLEASWQAK</sequence>
<proteinExistence type="predicted"/>
<comment type="caution">
    <text evidence="3">The sequence shown here is derived from an EMBL/GenBank/DDBJ whole genome shotgun (WGS) entry which is preliminary data.</text>
</comment>
<keyword evidence="1" id="KW-0479">Metal-binding</keyword>